<evidence type="ECO:0008006" key="4">
    <source>
        <dbReference type="Google" id="ProtNLM"/>
    </source>
</evidence>
<dbReference type="RefSeq" id="WP_067974835.1">
    <property type="nucleotide sequence ID" value="NZ_CAJHKM010000001.1"/>
</dbReference>
<feature type="transmembrane region" description="Helical" evidence="1">
    <location>
        <begin position="479"/>
        <end position="497"/>
    </location>
</feature>
<reference evidence="2 3" key="1">
    <citation type="journal article" date="2016" name="Genome Announc.">
        <title>Complete Genome Sequences of Aerococcus christensenii CCUG 28831T, Aerococcus sanguinicola CCUG 43001T, Aerococcus urinae CCUG 36881T, Aerococcus urinaeequi CCUG 28094T, Aerococcus urinaehominis CCUG 42038 BT, and Aerococcus viridans CCUG 4311T.</title>
        <authorList>
            <person name="Carkaci D."/>
            <person name="Dargis R."/>
            <person name="Nielsen X.C."/>
            <person name="Skovgaard O."/>
            <person name="Fuursted K."/>
            <person name="Christensen J.J."/>
        </authorList>
    </citation>
    <scope>NUCLEOTIDE SEQUENCE [LARGE SCALE GENOMIC DNA]</scope>
    <source>
        <strain evidence="2 3">CCUG43001</strain>
    </source>
</reference>
<dbReference type="InterPro" id="IPR005325">
    <property type="entry name" value="DUF308_memb"/>
</dbReference>
<reference evidence="3" key="2">
    <citation type="submission" date="2016-01" db="EMBL/GenBank/DDBJ databases">
        <title>Six Aerococcus type strain genome sequencing and assembly using PacBio and Illumina Hiseq.</title>
        <authorList>
            <person name="Carkaci D."/>
            <person name="Dargis R."/>
            <person name="Nielsen X.C."/>
            <person name="Skovgaard O."/>
            <person name="Fuursted K."/>
            <person name="Christensen J.J."/>
        </authorList>
    </citation>
    <scope>NUCLEOTIDE SEQUENCE [LARGE SCALE GENOMIC DNA]</scope>
    <source>
        <strain evidence="3">CCUG43001</strain>
    </source>
</reference>
<keyword evidence="1" id="KW-0472">Membrane</keyword>
<organism evidence="2 3">
    <name type="scientific">Aerococcus sanguinicola</name>
    <dbReference type="NCBI Taxonomy" id="119206"/>
    <lineage>
        <taxon>Bacteria</taxon>
        <taxon>Bacillati</taxon>
        <taxon>Bacillota</taxon>
        <taxon>Bacilli</taxon>
        <taxon>Lactobacillales</taxon>
        <taxon>Aerococcaceae</taxon>
        <taxon>Aerococcus</taxon>
    </lineage>
</organism>
<dbReference type="Pfam" id="PF03729">
    <property type="entry name" value="DUF308"/>
    <property type="match status" value="1"/>
</dbReference>
<evidence type="ECO:0000313" key="3">
    <source>
        <dbReference type="Proteomes" id="UP000069912"/>
    </source>
</evidence>
<proteinExistence type="predicted"/>
<feature type="transmembrane region" description="Helical" evidence="1">
    <location>
        <begin position="396"/>
        <end position="414"/>
    </location>
</feature>
<feature type="transmembrane region" description="Helical" evidence="1">
    <location>
        <begin position="420"/>
        <end position="439"/>
    </location>
</feature>
<keyword evidence="1" id="KW-1133">Transmembrane helix</keyword>
<protein>
    <recommendedName>
        <fullName evidence="4">DUF2974 domain-containing protein</fullName>
    </recommendedName>
</protein>
<name>A0A0X8FBL4_9LACT</name>
<evidence type="ECO:0000313" key="2">
    <source>
        <dbReference type="EMBL" id="AMB94349.1"/>
    </source>
</evidence>
<dbReference type="Pfam" id="PF11187">
    <property type="entry name" value="Mbeg1-like"/>
    <property type="match status" value="1"/>
</dbReference>
<keyword evidence="1" id="KW-0812">Transmembrane</keyword>
<dbReference type="KEGG" id="asan:AWM72_06040"/>
<keyword evidence="3" id="KW-1185">Reference proteome</keyword>
<feature type="transmembrane region" description="Helical" evidence="1">
    <location>
        <begin position="509"/>
        <end position="528"/>
    </location>
</feature>
<sequence length="578" mass="66348">MRLVDYIAAYSDQTFDDMPLNEVDIAALTELSNLEMDDLVPADLTGESWVTLAQVQVWVAKTYQANVRDIWSYISQGRHDVLDALVETERFRQVRLYGFRSLLDQEKGVQFAALMVELPGYKKLVIFRGTDNHIVGWQENFMLAYRKTMPSQKAAGRYLAEVLDQDDQDQVIIAGHSKGGNLALAAAIQQSATDQELIEGIYVLDSPGFYEETFEQVGFRRIQSKVYEYLPEDSLIGIILHTATAPMIIKSGGISLLQHFIQLWEIEGKQFKRVESTTVTSQLSQETLNIWMKWHGPEEIELLLTLLFDALYNTGVLRLTDISEHFRTFINRLYSEARKLEPEERRFMVKAINDLLLIWEDLHQDRLYQVQSRHKPLSLSAEVYLRLNRLNRDQSLASVLIGCVLIMMGVFLFLEPDKDLHIFAVAFLLGTALSGIWDLRHFYQAGRKHLHYGNLLTGCFSILTCIWGIYDYSQGSQQIFPYVLGGWMLGMGLVRAYQFFRLRYEDSPVPIWGSLLSLAGILLGVLLVGHPDFSLYLPDLLALAFIVQGIQMIVSYLIYRKESDLYRFIDQAKHEHMD</sequence>
<accession>A0A0X8FBL4</accession>
<dbReference type="EMBL" id="CP014160">
    <property type="protein sequence ID" value="AMB94349.1"/>
    <property type="molecule type" value="Genomic_DNA"/>
</dbReference>
<dbReference type="AlphaFoldDB" id="A0A0X8FBL4"/>
<dbReference type="InterPro" id="IPR024499">
    <property type="entry name" value="Mbeg1-like"/>
</dbReference>
<gene>
    <name evidence="2" type="ORF">AWM72_06040</name>
</gene>
<feature type="transmembrane region" description="Helical" evidence="1">
    <location>
        <begin position="540"/>
        <end position="559"/>
    </location>
</feature>
<dbReference type="Proteomes" id="UP000069912">
    <property type="component" value="Chromosome"/>
</dbReference>
<evidence type="ECO:0000256" key="1">
    <source>
        <dbReference type="SAM" id="Phobius"/>
    </source>
</evidence>
<feature type="transmembrane region" description="Helical" evidence="1">
    <location>
        <begin position="451"/>
        <end position="473"/>
    </location>
</feature>
<dbReference type="Gene3D" id="3.40.50.1820">
    <property type="entry name" value="alpha/beta hydrolase"/>
    <property type="match status" value="1"/>
</dbReference>
<dbReference type="SUPFAM" id="SSF53474">
    <property type="entry name" value="alpha/beta-Hydrolases"/>
    <property type="match status" value="1"/>
</dbReference>
<dbReference type="GeneID" id="92903627"/>
<dbReference type="InterPro" id="IPR029058">
    <property type="entry name" value="AB_hydrolase_fold"/>
</dbReference>